<organism evidence="2 3">
    <name type="scientific">Jeotgalicoccus aerolatus</name>
    <dbReference type="NCBI Taxonomy" id="709510"/>
    <lineage>
        <taxon>Bacteria</taxon>
        <taxon>Bacillati</taxon>
        <taxon>Bacillota</taxon>
        <taxon>Bacilli</taxon>
        <taxon>Bacillales</taxon>
        <taxon>Staphylococcaceae</taxon>
        <taxon>Jeotgalicoccus</taxon>
    </lineage>
</organism>
<dbReference type="Gene3D" id="3.40.630.30">
    <property type="match status" value="1"/>
</dbReference>
<dbReference type="EMBL" id="FNFI01000008">
    <property type="protein sequence ID" value="SDK41558.1"/>
    <property type="molecule type" value="Genomic_DNA"/>
</dbReference>
<accession>A0A1G9BQ07</accession>
<feature type="domain" description="N-acetyltransferase" evidence="1">
    <location>
        <begin position="1"/>
        <end position="167"/>
    </location>
</feature>
<evidence type="ECO:0000313" key="2">
    <source>
        <dbReference type="EMBL" id="SDK41558.1"/>
    </source>
</evidence>
<dbReference type="SUPFAM" id="SSF55729">
    <property type="entry name" value="Acyl-CoA N-acyltransferases (Nat)"/>
    <property type="match status" value="1"/>
</dbReference>
<dbReference type="STRING" id="586411.SAMN05216187_10879"/>
<dbReference type="InterPro" id="IPR000182">
    <property type="entry name" value="GNAT_dom"/>
</dbReference>
<dbReference type="PROSITE" id="PS51186">
    <property type="entry name" value="GNAT"/>
    <property type="match status" value="1"/>
</dbReference>
<dbReference type="Pfam" id="PF00583">
    <property type="entry name" value="Acetyltransf_1"/>
    <property type="match status" value="1"/>
</dbReference>
<dbReference type="RefSeq" id="WP_092598412.1">
    <property type="nucleotide sequence ID" value="NZ_FNFI01000008.1"/>
</dbReference>
<reference evidence="3" key="1">
    <citation type="submission" date="2016-10" db="EMBL/GenBank/DDBJ databases">
        <authorList>
            <person name="Varghese N."/>
            <person name="Submissions S."/>
        </authorList>
    </citation>
    <scope>NUCLEOTIDE SEQUENCE [LARGE SCALE GENOMIC DNA]</scope>
    <source>
        <strain evidence="3">CGMCC 1.8911</strain>
    </source>
</reference>
<dbReference type="Proteomes" id="UP000242700">
    <property type="component" value="Unassembled WGS sequence"/>
</dbReference>
<protein>
    <submittedName>
        <fullName evidence="2">Acetyltransferase (GNAT) family protein</fullName>
    </submittedName>
</protein>
<keyword evidence="2" id="KW-0808">Transferase</keyword>
<gene>
    <name evidence="2" type="ORF">SAMN05216187_10879</name>
</gene>
<dbReference type="OrthoDB" id="8750087at2"/>
<dbReference type="GO" id="GO:0016747">
    <property type="term" value="F:acyltransferase activity, transferring groups other than amino-acyl groups"/>
    <property type="evidence" value="ECO:0007669"/>
    <property type="project" value="InterPro"/>
</dbReference>
<dbReference type="InterPro" id="IPR016181">
    <property type="entry name" value="Acyl_CoA_acyltransferase"/>
</dbReference>
<dbReference type="AlphaFoldDB" id="A0A1G9BQ07"/>
<name>A0A1G9BQ07_9STAP</name>
<evidence type="ECO:0000259" key="1">
    <source>
        <dbReference type="PROSITE" id="PS51186"/>
    </source>
</evidence>
<evidence type="ECO:0000313" key="3">
    <source>
        <dbReference type="Proteomes" id="UP000242700"/>
    </source>
</evidence>
<sequence>MEFEKLSTKNIEEIMQLQDRVYEVLEQKEVLEKLSKEEMESCLNQGYVTGVFDNGKLAALRMMYIPSLDEKEHLADDVGVPRDRSIYSEISLVDPPYRGQGLQTKMGEYLIKQVKESGDFDYIFSTVMPVNLASLKDKFRLGFKIMRTRLKYGGKRRHILYMPLKEELQITGEVLKIKYDNYDWMMNDGQNFIGYTLNGEFIEYYKKEN</sequence>
<proteinExistence type="predicted"/>